<dbReference type="GO" id="GO:0004190">
    <property type="term" value="F:aspartic-type endopeptidase activity"/>
    <property type="evidence" value="ECO:0007669"/>
    <property type="project" value="InterPro"/>
</dbReference>
<evidence type="ECO:0000256" key="2">
    <source>
        <dbReference type="SAM" id="Phobius"/>
    </source>
</evidence>
<organism evidence="4 5">
    <name type="scientific">Mycolicibacterium vaccae ATCC 25954</name>
    <dbReference type="NCBI Taxonomy" id="1194972"/>
    <lineage>
        <taxon>Bacteria</taxon>
        <taxon>Bacillati</taxon>
        <taxon>Actinomycetota</taxon>
        <taxon>Actinomycetes</taxon>
        <taxon>Mycobacteriales</taxon>
        <taxon>Mycobacteriaceae</taxon>
        <taxon>Mycolicibacterium</taxon>
    </lineage>
</organism>
<keyword evidence="2" id="KW-1133">Transmembrane helix</keyword>
<comment type="similarity">
    <text evidence="1">Belongs to the peptidase A24 family.</text>
</comment>
<dbReference type="InterPro" id="IPR000045">
    <property type="entry name" value="Prepilin_IV_endopep_pep"/>
</dbReference>
<sequence length="150" mass="14566">MGDFGSAAAAVGVTVWLIVLCAYDFRHRRLPNALTVPGAVVILSVAAVCGHGVAAALGAVALSTIYAAVHLVAPAAMGAGDVKLAVGLGALTGVFGPDVWVLAAVGASLLTAVLALGLRLCGAGPTVPHGPSMCLSSAAVLTLALCSQGL</sequence>
<evidence type="ECO:0000313" key="5">
    <source>
        <dbReference type="Proteomes" id="UP000006072"/>
    </source>
</evidence>
<dbReference type="AlphaFoldDB" id="K0UCJ3"/>
<keyword evidence="2" id="KW-0812">Transmembrane</keyword>
<feature type="transmembrane region" description="Helical" evidence="2">
    <location>
        <begin position="99"/>
        <end position="118"/>
    </location>
</feature>
<gene>
    <name evidence="4" type="ORF">MVAC_26914</name>
</gene>
<dbReference type="RefSeq" id="WP_003933401.1">
    <property type="nucleotide sequence ID" value="NZ_JH814701.1"/>
</dbReference>
<feature type="transmembrane region" description="Helical" evidence="2">
    <location>
        <begin position="6"/>
        <end position="25"/>
    </location>
</feature>
<keyword evidence="5" id="KW-1185">Reference proteome</keyword>
<protein>
    <submittedName>
        <fullName evidence="4">Peptidase A24A, prepilin type IV</fullName>
    </submittedName>
</protein>
<reference evidence="4 5" key="1">
    <citation type="journal article" date="2012" name="J. Bacteriol.">
        <title>Complete Genome Sequence of Mycobacterium vaccae Type Strain ATCC 25954.</title>
        <authorList>
            <person name="Ho Y.S."/>
            <person name="Adroub S.A."/>
            <person name="Abadi M."/>
            <person name="Al Alwan B."/>
            <person name="Alkhateeb R."/>
            <person name="Gao G."/>
            <person name="Ragab A."/>
            <person name="Ali S."/>
            <person name="van Soolingen D."/>
            <person name="Bitter W."/>
            <person name="Pain A."/>
            <person name="Abdallah A.M."/>
        </authorList>
    </citation>
    <scope>NUCLEOTIDE SEQUENCE [LARGE SCALE GENOMIC DNA]</scope>
    <source>
        <strain evidence="4 5">ATCC 25954</strain>
    </source>
</reference>
<feature type="transmembrane region" description="Helical" evidence="2">
    <location>
        <begin position="37"/>
        <end position="69"/>
    </location>
</feature>
<evidence type="ECO:0000313" key="4">
    <source>
        <dbReference type="EMBL" id="EJZ04952.1"/>
    </source>
</evidence>
<evidence type="ECO:0000259" key="3">
    <source>
        <dbReference type="Pfam" id="PF01478"/>
    </source>
</evidence>
<proteinExistence type="inferred from homology"/>
<dbReference type="PANTHER" id="PTHR30487">
    <property type="entry name" value="TYPE 4 PREPILIN-LIKE PROTEINS LEADER PEPTIDE-PROCESSING ENZYME"/>
    <property type="match status" value="1"/>
</dbReference>
<dbReference type="InterPro" id="IPR050882">
    <property type="entry name" value="Prepilin_peptidase/N-MTase"/>
</dbReference>
<feature type="domain" description="Prepilin type IV endopeptidase peptidase" evidence="3">
    <location>
        <begin position="14"/>
        <end position="115"/>
    </location>
</feature>
<dbReference type="GO" id="GO:0006465">
    <property type="term" value="P:signal peptide processing"/>
    <property type="evidence" value="ECO:0007669"/>
    <property type="project" value="TreeGrafter"/>
</dbReference>
<dbReference type="PATRIC" id="fig|1194972.3.peg.5354"/>
<keyword evidence="2" id="KW-0472">Membrane</keyword>
<dbReference type="Gene3D" id="1.20.120.1220">
    <property type="match status" value="1"/>
</dbReference>
<comment type="caution">
    <text evidence="4">The sequence shown here is derived from an EMBL/GenBank/DDBJ whole genome shotgun (WGS) entry which is preliminary data.</text>
</comment>
<accession>K0UCJ3</accession>
<dbReference type="GO" id="GO:0005886">
    <property type="term" value="C:plasma membrane"/>
    <property type="evidence" value="ECO:0007669"/>
    <property type="project" value="TreeGrafter"/>
</dbReference>
<dbReference type="HOGENOM" id="CLU_057101_11_0_11"/>
<dbReference type="eggNOG" id="COG1989">
    <property type="taxonomic scope" value="Bacteria"/>
</dbReference>
<name>K0UCJ3_MYCVA</name>
<dbReference type="Proteomes" id="UP000006072">
    <property type="component" value="Unassembled WGS sequence"/>
</dbReference>
<evidence type="ECO:0000256" key="1">
    <source>
        <dbReference type="ARBA" id="ARBA00005801"/>
    </source>
</evidence>
<dbReference type="EMBL" id="ALQA01000094">
    <property type="protein sequence ID" value="EJZ04952.1"/>
    <property type="molecule type" value="Genomic_DNA"/>
</dbReference>
<dbReference type="PANTHER" id="PTHR30487:SF0">
    <property type="entry name" value="PREPILIN LEADER PEPTIDASE_N-METHYLTRANSFERASE-RELATED"/>
    <property type="match status" value="1"/>
</dbReference>
<dbReference type="Pfam" id="PF01478">
    <property type="entry name" value="Peptidase_A24"/>
    <property type="match status" value="1"/>
</dbReference>